<comment type="pathway">
    <text evidence="1">Lipid metabolism.</text>
</comment>
<dbReference type="SMART" id="SM00563">
    <property type="entry name" value="PlsC"/>
    <property type="match status" value="1"/>
</dbReference>
<dbReference type="SUPFAM" id="SSF69593">
    <property type="entry name" value="Glycerol-3-phosphate (1)-acyltransferase"/>
    <property type="match status" value="1"/>
</dbReference>
<dbReference type="Pfam" id="PF01553">
    <property type="entry name" value="Acyltransferase"/>
    <property type="match status" value="1"/>
</dbReference>
<dbReference type="EMBL" id="MUHY01000002">
    <property type="protein sequence ID" value="PSB91715.1"/>
    <property type="molecule type" value="Genomic_DNA"/>
</dbReference>
<dbReference type="CDD" id="cd07989">
    <property type="entry name" value="LPLAT_AGPAT-like"/>
    <property type="match status" value="1"/>
</dbReference>
<reference evidence="6 7" key="1">
    <citation type="journal article" date="2017" name="Front. Microbiol.">
        <title>Genome of Ca. Pandoraea novymonadis, an Endosymbiotic Bacterium of the Trypanosomatid Novymonas esmeraldas.</title>
        <authorList>
            <person name="Kostygov A.Y."/>
            <person name="Butenko A."/>
            <person name="Nenarokova A."/>
            <person name="Tashyreva D."/>
            <person name="Flegontov P."/>
            <person name="Lukes J."/>
            <person name="Yurchenko V."/>
        </authorList>
    </citation>
    <scope>NUCLEOTIDE SEQUENCE [LARGE SCALE GENOMIC DNA]</scope>
    <source>
        <strain evidence="6 7">E262</strain>
    </source>
</reference>
<name>A0ABX5FD69_9BURK</name>
<organism evidence="6 7">
    <name type="scientific">Candidatus Pandoraea novymonadis</name>
    <dbReference type="NCBI Taxonomy" id="1808959"/>
    <lineage>
        <taxon>Bacteria</taxon>
        <taxon>Pseudomonadati</taxon>
        <taxon>Pseudomonadota</taxon>
        <taxon>Betaproteobacteria</taxon>
        <taxon>Burkholderiales</taxon>
        <taxon>Burkholderiaceae</taxon>
        <taxon>Pandoraea</taxon>
    </lineage>
</organism>
<dbReference type="PANTHER" id="PTHR10434:SF40">
    <property type="entry name" value="1-ACYL-SN-GLYCEROL-3-PHOSPHATE ACYLTRANSFERASE"/>
    <property type="match status" value="1"/>
</dbReference>
<keyword evidence="4" id="KW-1133">Transmembrane helix</keyword>
<gene>
    <name evidence="6" type="primary">plsC</name>
    <name evidence="6" type="ORF">BZL35_00757</name>
</gene>
<keyword evidence="3 6" id="KW-0012">Acyltransferase</keyword>
<feature type="transmembrane region" description="Helical" evidence="4">
    <location>
        <begin position="114"/>
        <end position="132"/>
    </location>
</feature>
<evidence type="ECO:0000256" key="4">
    <source>
        <dbReference type="SAM" id="Phobius"/>
    </source>
</evidence>
<sequence>MTRHGNFFDTSMLPLRSALFLISQFLLTIPYSVGCFILFPFLSHAKRYWVAVGWCRTMLWICRWVCGIRYRVIGCENLPDGPAVLLSKHQSVWETFALPGLMPRPLCFVFKRELLFVPFFGWALGLLSMIHINRKKGSDAFQSIVNQGKQRLSEGSWIILFPEGTRTPIGTRKKFKSGGARLAVTAKAVVVPIAHNAGRFWPRHSFLKYPGEITISIGPVIHTAGCTAEAVNSEAQAWIEKEMYRLDPKAHLCRQE</sequence>
<accession>A0ABX5FD69</accession>
<feature type="transmembrane region" description="Helical" evidence="4">
    <location>
        <begin position="20"/>
        <end position="42"/>
    </location>
</feature>
<keyword evidence="7" id="KW-1185">Reference proteome</keyword>
<evidence type="ECO:0000256" key="1">
    <source>
        <dbReference type="ARBA" id="ARBA00005189"/>
    </source>
</evidence>
<comment type="caution">
    <text evidence="6">The sequence shown here is derived from an EMBL/GenBank/DDBJ whole genome shotgun (WGS) entry which is preliminary data.</text>
</comment>
<dbReference type="PANTHER" id="PTHR10434">
    <property type="entry name" value="1-ACYL-SN-GLYCEROL-3-PHOSPHATE ACYLTRANSFERASE"/>
    <property type="match status" value="1"/>
</dbReference>
<proteinExistence type="predicted"/>
<keyword evidence="4" id="KW-0472">Membrane</keyword>
<evidence type="ECO:0000313" key="6">
    <source>
        <dbReference type="EMBL" id="PSB91715.1"/>
    </source>
</evidence>
<protein>
    <submittedName>
        <fullName evidence="6">1-acyl-sn-glycerol-3-phosphate acyltransferase</fullName>
    </submittedName>
</protein>
<evidence type="ECO:0000256" key="3">
    <source>
        <dbReference type="ARBA" id="ARBA00023315"/>
    </source>
</evidence>
<keyword evidence="2" id="KW-0808">Transferase</keyword>
<dbReference type="GO" id="GO:0016746">
    <property type="term" value="F:acyltransferase activity"/>
    <property type="evidence" value="ECO:0007669"/>
    <property type="project" value="UniProtKB-KW"/>
</dbReference>
<keyword evidence="4" id="KW-0812">Transmembrane</keyword>
<feature type="domain" description="Phospholipid/glycerol acyltransferase" evidence="5">
    <location>
        <begin position="83"/>
        <end position="198"/>
    </location>
</feature>
<evidence type="ECO:0000259" key="5">
    <source>
        <dbReference type="SMART" id="SM00563"/>
    </source>
</evidence>
<evidence type="ECO:0000313" key="7">
    <source>
        <dbReference type="Proteomes" id="UP000242660"/>
    </source>
</evidence>
<dbReference type="InterPro" id="IPR002123">
    <property type="entry name" value="Plipid/glycerol_acylTrfase"/>
</dbReference>
<dbReference type="Proteomes" id="UP000242660">
    <property type="component" value="Unassembled WGS sequence"/>
</dbReference>
<evidence type="ECO:0000256" key="2">
    <source>
        <dbReference type="ARBA" id="ARBA00022679"/>
    </source>
</evidence>